<protein>
    <submittedName>
        <fullName evidence="1">Uncharacterized protein</fullName>
    </submittedName>
</protein>
<evidence type="ECO:0000313" key="2">
    <source>
        <dbReference type="Proteomes" id="UP000001514"/>
    </source>
</evidence>
<dbReference type="InParanoid" id="D8T4I8"/>
<accession>D8T4I8</accession>
<dbReference type="Gramene" id="EFJ08365">
    <property type="protein sequence ID" value="EFJ08365"/>
    <property type="gene ID" value="SELMODRAFT_428944"/>
</dbReference>
<dbReference type="Proteomes" id="UP000001514">
    <property type="component" value="Unassembled WGS sequence"/>
</dbReference>
<dbReference type="AlphaFoldDB" id="D8T4I8"/>
<dbReference type="EMBL" id="GL377674">
    <property type="protein sequence ID" value="EFJ08365.1"/>
    <property type="molecule type" value="Genomic_DNA"/>
</dbReference>
<proteinExistence type="predicted"/>
<keyword evidence="2" id="KW-1185">Reference proteome</keyword>
<reference evidence="1 2" key="1">
    <citation type="journal article" date="2011" name="Science">
        <title>The Selaginella genome identifies genetic changes associated with the evolution of vascular plants.</title>
        <authorList>
            <person name="Banks J.A."/>
            <person name="Nishiyama T."/>
            <person name="Hasebe M."/>
            <person name="Bowman J.L."/>
            <person name="Gribskov M."/>
            <person name="dePamphilis C."/>
            <person name="Albert V.A."/>
            <person name="Aono N."/>
            <person name="Aoyama T."/>
            <person name="Ambrose B.A."/>
            <person name="Ashton N.W."/>
            <person name="Axtell M.J."/>
            <person name="Barker E."/>
            <person name="Barker M.S."/>
            <person name="Bennetzen J.L."/>
            <person name="Bonawitz N.D."/>
            <person name="Chapple C."/>
            <person name="Cheng C."/>
            <person name="Correa L.G."/>
            <person name="Dacre M."/>
            <person name="DeBarry J."/>
            <person name="Dreyer I."/>
            <person name="Elias M."/>
            <person name="Engstrom E.M."/>
            <person name="Estelle M."/>
            <person name="Feng L."/>
            <person name="Finet C."/>
            <person name="Floyd S.K."/>
            <person name="Frommer W.B."/>
            <person name="Fujita T."/>
            <person name="Gramzow L."/>
            <person name="Gutensohn M."/>
            <person name="Harholt J."/>
            <person name="Hattori M."/>
            <person name="Heyl A."/>
            <person name="Hirai T."/>
            <person name="Hiwatashi Y."/>
            <person name="Ishikawa M."/>
            <person name="Iwata M."/>
            <person name="Karol K.G."/>
            <person name="Koehler B."/>
            <person name="Kolukisaoglu U."/>
            <person name="Kubo M."/>
            <person name="Kurata T."/>
            <person name="Lalonde S."/>
            <person name="Li K."/>
            <person name="Li Y."/>
            <person name="Litt A."/>
            <person name="Lyons E."/>
            <person name="Manning G."/>
            <person name="Maruyama T."/>
            <person name="Michael T.P."/>
            <person name="Mikami K."/>
            <person name="Miyazaki S."/>
            <person name="Morinaga S."/>
            <person name="Murata T."/>
            <person name="Mueller-Roeber B."/>
            <person name="Nelson D.R."/>
            <person name="Obara M."/>
            <person name="Oguri Y."/>
            <person name="Olmstead R.G."/>
            <person name="Onodera N."/>
            <person name="Petersen B.L."/>
            <person name="Pils B."/>
            <person name="Prigge M."/>
            <person name="Rensing S.A."/>
            <person name="Riano-Pachon D.M."/>
            <person name="Roberts A.W."/>
            <person name="Sato Y."/>
            <person name="Scheller H.V."/>
            <person name="Schulz B."/>
            <person name="Schulz C."/>
            <person name="Shakirov E.V."/>
            <person name="Shibagaki N."/>
            <person name="Shinohara N."/>
            <person name="Shippen D.E."/>
            <person name="Soerensen I."/>
            <person name="Sotooka R."/>
            <person name="Sugimoto N."/>
            <person name="Sugita M."/>
            <person name="Sumikawa N."/>
            <person name="Tanurdzic M."/>
            <person name="Theissen G."/>
            <person name="Ulvskov P."/>
            <person name="Wakazuki S."/>
            <person name="Weng J.K."/>
            <person name="Willats W.W."/>
            <person name="Wipf D."/>
            <person name="Wolf P.G."/>
            <person name="Yang L."/>
            <person name="Zimmer A.D."/>
            <person name="Zhu Q."/>
            <person name="Mitros T."/>
            <person name="Hellsten U."/>
            <person name="Loque D."/>
            <person name="Otillar R."/>
            <person name="Salamov A."/>
            <person name="Schmutz J."/>
            <person name="Shapiro H."/>
            <person name="Lindquist E."/>
            <person name="Lucas S."/>
            <person name="Rokhsar D."/>
            <person name="Grigoriev I.V."/>
        </authorList>
    </citation>
    <scope>NUCLEOTIDE SEQUENCE [LARGE SCALE GENOMIC DNA]</scope>
</reference>
<gene>
    <name evidence="1" type="ORF">SELMODRAFT_428944</name>
</gene>
<dbReference type="KEGG" id="smo:SELMODRAFT_428944"/>
<evidence type="ECO:0000313" key="1">
    <source>
        <dbReference type="EMBL" id="EFJ08365.1"/>
    </source>
</evidence>
<name>D8T4I8_SELML</name>
<sequence>MEFVLIQEHRVLVHERKVIESKGGCYRLFKKLTHGHDYVFDDIYKLDLRRGVWDKMHLSRESARKFEFGTEQKVVEWRGKTLMYSLKVFDQEEELREGRGFDTPRLYELLADKGKVVELLTRLDAANILSPELPEVVSDDYDLFWITGDRNVFKYSVADLSFNKLVQGSDAAPNLYLPGAYFYIPDGGEALSRNILSHLPDVPHDY</sequence>
<organism evidence="2">
    <name type="scientific">Selaginella moellendorffii</name>
    <name type="common">Spikemoss</name>
    <dbReference type="NCBI Taxonomy" id="88036"/>
    <lineage>
        <taxon>Eukaryota</taxon>
        <taxon>Viridiplantae</taxon>
        <taxon>Streptophyta</taxon>
        <taxon>Embryophyta</taxon>
        <taxon>Tracheophyta</taxon>
        <taxon>Lycopodiopsida</taxon>
        <taxon>Selaginellales</taxon>
        <taxon>Selaginellaceae</taxon>
        <taxon>Selaginella</taxon>
    </lineage>
</organism>
<dbReference type="HOGENOM" id="CLU_1333894_0_0_1"/>